<dbReference type="GO" id="GO:0047151">
    <property type="term" value="F:tRNA (uracil(54)-C5)-methyltransferase activity, 5,10-methylenetetrahydrofolate-dependent"/>
    <property type="evidence" value="ECO:0007669"/>
    <property type="project" value="UniProtKB-EC"/>
</dbReference>
<evidence type="ECO:0000256" key="3">
    <source>
        <dbReference type="ARBA" id="ARBA00022603"/>
    </source>
</evidence>
<dbReference type="Gene3D" id="3.50.50.60">
    <property type="entry name" value="FAD/NAD(P)-binding domain"/>
    <property type="match status" value="2"/>
</dbReference>
<keyword evidence="4 10" id="KW-0285">Flavoprotein</keyword>
<name>A0ABW2FJ23_9BACL</name>
<dbReference type="PANTHER" id="PTHR11806:SF2">
    <property type="entry name" value="METHYLENETETRAHYDROFOLATE--TRNA-(URACIL-5-)-METHYLTRANSFERASE TRMFO"/>
    <property type="match status" value="1"/>
</dbReference>
<evidence type="ECO:0000256" key="5">
    <source>
        <dbReference type="ARBA" id="ARBA00022679"/>
    </source>
</evidence>
<dbReference type="InterPro" id="IPR020595">
    <property type="entry name" value="MnmG-rel_CS"/>
</dbReference>
<evidence type="ECO:0000256" key="9">
    <source>
        <dbReference type="ARBA" id="ARBA00023027"/>
    </source>
</evidence>
<feature type="binding site" evidence="10">
    <location>
        <begin position="11"/>
        <end position="16"/>
    </location>
    <ligand>
        <name>FAD</name>
        <dbReference type="ChEBI" id="CHEBI:57692"/>
    </ligand>
</feature>
<evidence type="ECO:0000256" key="8">
    <source>
        <dbReference type="ARBA" id="ARBA00022857"/>
    </source>
</evidence>
<comment type="catalytic activity">
    <reaction evidence="10">
        <text>uridine(54) in tRNA + (6R)-5,10-methylene-5,6,7,8-tetrahydrofolate + NADH + H(+) = 5-methyluridine(54) in tRNA + (6S)-5,6,7,8-tetrahydrofolate + NAD(+)</text>
        <dbReference type="Rhea" id="RHEA:16873"/>
        <dbReference type="Rhea" id="RHEA-COMP:10167"/>
        <dbReference type="Rhea" id="RHEA-COMP:10193"/>
        <dbReference type="ChEBI" id="CHEBI:15378"/>
        <dbReference type="ChEBI" id="CHEBI:15636"/>
        <dbReference type="ChEBI" id="CHEBI:57453"/>
        <dbReference type="ChEBI" id="CHEBI:57540"/>
        <dbReference type="ChEBI" id="CHEBI:57945"/>
        <dbReference type="ChEBI" id="CHEBI:65315"/>
        <dbReference type="ChEBI" id="CHEBI:74447"/>
        <dbReference type="EC" id="2.1.1.74"/>
    </reaction>
</comment>
<evidence type="ECO:0000256" key="4">
    <source>
        <dbReference type="ARBA" id="ARBA00022630"/>
    </source>
</evidence>
<reference evidence="13" key="1">
    <citation type="journal article" date="2019" name="Int. J. Syst. Evol. Microbiol.">
        <title>The Global Catalogue of Microorganisms (GCM) 10K type strain sequencing project: providing services to taxonomists for standard genome sequencing and annotation.</title>
        <authorList>
            <consortium name="The Broad Institute Genomics Platform"/>
            <consortium name="The Broad Institute Genome Sequencing Center for Infectious Disease"/>
            <person name="Wu L."/>
            <person name="Ma J."/>
        </authorList>
    </citation>
    <scope>NUCLEOTIDE SEQUENCE [LARGE SCALE GENOMIC DNA]</scope>
    <source>
        <strain evidence="13">KCTC 12907</strain>
    </source>
</reference>
<evidence type="ECO:0000313" key="13">
    <source>
        <dbReference type="Proteomes" id="UP001596378"/>
    </source>
</evidence>
<keyword evidence="9 10" id="KW-0520">NAD</keyword>
<organism evidence="12 13">
    <name type="scientific">Cohnella cellulosilytica</name>
    <dbReference type="NCBI Taxonomy" id="986710"/>
    <lineage>
        <taxon>Bacteria</taxon>
        <taxon>Bacillati</taxon>
        <taxon>Bacillota</taxon>
        <taxon>Bacilli</taxon>
        <taxon>Bacillales</taxon>
        <taxon>Paenibacillaceae</taxon>
        <taxon>Cohnella</taxon>
    </lineage>
</organism>
<comment type="subcellular location">
    <subcellularLocation>
        <location evidence="10">Cytoplasm</location>
    </subcellularLocation>
</comment>
<evidence type="ECO:0000256" key="6">
    <source>
        <dbReference type="ARBA" id="ARBA00022694"/>
    </source>
</evidence>
<dbReference type="PANTHER" id="PTHR11806">
    <property type="entry name" value="GLUCOSE INHIBITED DIVISION PROTEIN A"/>
    <property type="match status" value="1"/>
</dbReference>
<dbReference type="EC" id="2.1.1.74" evidence="10"/>
<dbReference type="Pfam" id="PF01134">
    <property type="entry name" value="GIDA"/>
    <property type="match status" value="1"/>
</dbReference>
<dbReference type="NCBIfam" id="TIGR00137">
    <property type="entry name" value="gid_trmFO"/>
    <property type="match status" value="1"/>
</dbReference>
<comment type="catalytic activity">
    <reaction evidence="10">
        <text>uridine(54) in tRNA + (6R)-5,10-methylene-5,6,7,8-tetrahydrofolate + NADPH + H(+) = 5-methyluridine(54) in tRNA + (6S)-5,6,7,8-tetrahydrofolate + NADP(+)</text>
        <dbReference type="Rhea" id="RHEA:62372"/>
        <dbReference type="Rhea" id="RHEA-COMP:10167"/>
        <dbReference type="Rhea" id="RHEA-COMP:10193"/>
        <dbReference type="ChEBI" id="CHEBI:15378"/>
        <dbReference type="ChEBI" id="CHEBI:15636"/>
        <dbReference type="ChEBI" id="CHEBI:57453"/>
        <dbReference type="ChEBI" id="CHEBI:57783"/>
        <dbReference type="ChEBI" id="CHEBI:58349"/>
        <dbReference type="ChEBI" id="CHEBI:65315"/>
        <dbReference type="ChEBI" id="CHEBI:74447"/>
        <dbReference type="EC" id="2.1.1.74"/>
    </reaction>
</comment>
<evidence type="ECO:0000256" key="2">
    <source>
        <dbReference type="ARBA" id="ARBA00022490"/>
    </source>
</evidence>
<dbReference type="GO" id="GO:0032259">
    <property type="term" value="P:methylation"/>
    <property type="evidence" value="ECO:0007669"/>
    <property type="project" value="UniProtKB-KW"/>
</dbReference>
<evidence type="ECO:0000259" key="11">
    <source>
        <dbReference type="Pfam" id="PF01134"/>
    </source>
</evidence>
<evidence type="ECO:0000256" key="7">
    <source>
        <dbReference type="ARBA" id="ARBA00022827"/>
    </source>
</evidence>
<keyword evidence="5 10" id="KW-0808">Transferase</keyword>
<comment type="cofactor">
    <cofactor evidence="1 10">
        <name>FAD</name>
        <dbReference type="ChEBI" id="CHEBI:57692"/>
    </cofactor>
</comment>
<keyword evidence="2 10" id="KW-0963">Cytoplasm</keyword>
<comment type="caution">
    <text evidence="12">The sequence shown here is derived from an EMBL/GenBank/DDBJ whole genome shotgun (WGS) entry which is preliminary data.</text>
</comment>
<keyword evidence="13" id="KW-1185">Reference proteome</keyword>
<keyword evidence="8 10" id="KW-0521">NADP</keyword>
<dbReference type="Proteomes" id="UP001596378">
    <property type="component" value="Unassembled WGS sequence"/>
</dbReference>
<protein>
    <recommendedName>
        <fullName evidence="10">Methylenetetrahydrofolate--tRNA-(uracil-5-)-methyltransferase TrmFO</fullName>
        <ecNumber evidence="10">2.1.1.74</ecNumber>
    </recommendedName>
    <alternativeName>
        <fullName evidence="10">Folate-dependent tRNA (uracil-5-)-methyltransferase</fullName>
    </alternativeName>
    <alternativeName>
        <fullName evidence="10">Folate-dependent tRNA(M-5-U54)-methyltransferase</fullName>
    </alternativeName>
</protein>
<evidence type="ECO:0000256" key="10">
    <source>
        <dbReference type="HAMAP-Rule" id="MF_01037"/>
    </source>
</evidence>
<feature type="domain" description="MnmG N-terminal" evidence="11">
    <location>
        <begin position="7"/>
        <end position="369"/>
    </location>
</feature>
<evidence type="ECO:0000313" key="12">
    <source>
        <dbReference type="EMBL" id="MFC7152267.1"/>
    </source>
</evidence>
<dbReference type="InterPro" id="IPR002218">
    <property type="entry name" value="MnmG-rel"/>
</dbReference>
<dbReference type="PROSITE" id="PS01281">
    <property type="entry name" value="GIDA_2"/>
    <property type="match status" value="1"/>
</dbReference>
<dbReference type="HAMAP" id="MF_01037">
    <property type="entry name" value="TrmFO"/>
    <property type="match status" value="1"/>
</dbReference>
<gene>
    <name evidence="10 12" type="primary">trmFO</name>
    <name evidence="12" type="ORF">ACFQMJ_27350</name>
</gene>
<accession>A0ABW2FJ23</accession>
<keyword evidence="3 10" id="KW-0489">Methyltransferase</keyword>
<dbReference type="InterPro" id="IPR004417">
    <property type="entry name" value="TrmFO"/>
</dbReference>
<dbReference type="InterPro" id="IPR036188">
    <property type="entry name" value="FAD/NAD-bd_sf"/>
</dbReference>
<dbReference type="RefSeq" id="WP_378044445.1">
    <property type="nucleotide sequence ID" value="NZ_JBHMDN010000004.1"/>
</dbReference>
<comment type="function">
    <text evidence="10">Catalyzes the folate-dependent formation of 5-methyl-uridine at position 54 (M-5-U54) in all tRNAs.</text>
</comment>
<comment type="similarity">
    <text evidence="10">Belongs to the MnmG family. TrmFO subfamily.</text>
</comment>
<keyword evidence="7 10" id="KW-0274">FAD</keyword>
<proteinExistence type="inferred from homology"/>
<evidence type="ECO:0000256" key="1">
    <source>
        <dbReference type="ARBA" id="ARBA00001974"/>
    </source>
</evidence>
<dbReference type="NCBIfam" id="NF003739">
    <property type="entry name" value="PRK05335.1"/>
    <property type="match status" value="1"/>
</dbReference>
<dbReference type="SUPFAM" id="SSF51905">
    <property type="entry name" value="FAD/NAD(P)-binding domain"/>
    <property type="match status" value="1"/>
</dbReference>
<keyword evidence="6 10" id="KW-0819">tRNA processing</keyword>
<dbReference type="InterPro" id="IPR040131">
    <property type="entry name" value="MnmG_N"/>
</dbReference>
<dbReference type="EMBL" id="JBHTAI010000021">
    <property type="protein sequence ID" value="MFC7152267.1"/>
    <property type="molecule type" value="Genomic_DNA"/>
</dbReference>
<sequence length="443" mass="48460">MSEQQSVTVVGAGLAGSEAAWQIAAQGIPVRLYEMRPVRQTPAHHTASFAELVCSNSLRANGLANAVGVLKEEMRRLDSLILACADLHAVPAGGALAVDREGFSAEVTSRLKEHPLITVVNEEVSAIPEDGIVVVATGPLTSPELSDDIKRLMGEEYFYFFDAAAPIVEKDSIDFDKVFLASRYDKGEAAYLNCPMTEAEFDVFYDALIHAETAEVKDFEKEMYFEGCMPIEAMAKRGKMTVLFGPMKPVGLVDPRTEARSHAVIQLRQDNAAGTLYNIVGFQTHLKWGEQKRVFSLIPGLENAEFVRYGVMHRNTFINSPKLLHPTYQFRARETLFFAGQMTGVEGYVESAASGLIAGLNAGRLAGGREPLTLPAHTALGSMAHYITTADFKHFQPMNANFGLFPPLGYRVKSKKDKNDAIAARALEAIDALRSEIRVSSVL</sequence>